<dbReference type="Proteomes" id="UP001162992">
    <property type="component" value="Chromosome 6"/>
</dbReference>
<evidence type="ECO:0000313" key="2">
    <source>
        <dbReference type="Proteomes" id="UP001162992"/>
    </source>
</evidence>
<sequence length="144" mass="17158">MIKLPIKNGSFRRAMAKLQGNANVMINFTNQMHPRIGVIDWGLAVRVQYESKKSWVANPTIHALRQWLAPELLNRNHFYTRATDIWSVAWLIIKFITFCEEFCKLHYPDWNQSLQQQMQSISNMLSQKNIILLMNMREEFTRFR</sequence>
<protein>
    <submittedName>
        <fullName evidence="1">Uncharacterized protein</fullName>
    </submittedName>
</protein>
<name>A0ACC2DJP3_DIPCM</name>
<evidence type="ECO:0000313" key="1">
    <source>
        <dbReference type="EMBL" id="KAJ7554363.1"/>
    </source>
</evidence>
<organism evidence="1 2">
    <name type="scientific">Diphasiastrum complanatum</name>
    <name type="common">Issler's clubmoss</name>
    <name type="synonym">Lycopodium complanatum</name>
    <dbReference type="NCBI Taxonomy" id="34168"/>
    <lineage>
        <taxon>Eukaryota</taxon>
        <taxon>Viridiplantae</taxon>
        <taxon>Streptophyta</taxon>
        <taxon>Embryophyta</taxon>
        <taxon>Tracheophyta</taxon>
        <taxon>Lycopodiopsida</taxon>
        <taxon>Lycopodiales</taxon>
        <taxon>Lycopodiaceae</taxon>
        <taxon>Lycopodioideae</taxon>
        <taxon>Diphasiastrum</taxon>
    </lineage>
</organism>
<comment type="caution">
    <text evidence="1">The sequence shown here is derived from an EMBL/GenBank/DDBJ whole genome shotgun (WGS) entry which is preliminary data.</text>
</comment>
<reference evidence="2" key="1">
    <citation type="journal article" date="2024" name="Proc. Natl. Acad. Sci. U.S.A.">
        <title>Extraordinary preservation of gene collinearity over three hundred million years revealed in homosporous lycophytes.</title>
        <authorList>
            <person name="Li C."/>
            <person name="Wickell D."/>
            <person name="Kuo L.Y."/>
            <person name="Chen X."/>
            <person name="Nie B."/>
            <person name="Liao X."/>
            <person name="Peng D."/>
            <person name="Ji J."/>
            <person name="Jenkins J."/>
            <person name="Williams M."/>
            <person name="Shu S."/>
            <person name="Plott C."/>
            <person name="Barry K."/>
            <person name="Rajasekar S."/>
            <person name="Grimwood J."/>
            <person name="Han X."/>
            <person name="Sun S."/>
            <person name="Hou Z."/>
            <person name="He W."/>
            <person name="Dai G."/>
            <person name="Sun C."/>
            <person name="Schmutz J."/>
            <person name="Leebens-Mack J.H."/>
            <person name="Li F.W."/>
            <person name="Wang L."/>
        </authorList>
    </citation>
    <scope>NUCLEOTIDE SEQUENCE [LARGE SCALE GENOMIC DNA]</scope>
    <source>
        <strain evidence="2">cv. PW_Plant_1</strain>
    </source>
</reference>
<dbReference type="EMBL" id="CM055097">
    <property type="protein sequence ID" value="KAJ7554363.1"/>
    <property type="molecule type" value="Genomic_DNA"/>
</dbReference>
<keyword evidence="2" id="KW-1185">Reference proteome</keyword>
<gene>
    <name evidence="1" type="ORF">O6H91_06G137000</name>
</gene>
<proteinExistence type="predicted"/>
<accession>A0ACC2DJP3</accession>